<organism evidence="12 13">
    <name type="scientific">Mycolicibacterium grossiae</name>
    <dbReference type="NCBI Taxonomy" id="1552759"/>
    <lineage>
        <taxon>Bacteria</taxon>
        <taxon>Bacillati</taxon>
        <taxon>Actinomycetota</taxon>
        <taxon>Actinomycetes</taxon>
        <taxon>Mycobacteriales</taxon>
        <taxon>Mycobacteriaceae</taxon>
        <taxon>Mycolicibacterium</taxon>
    </lineage>
</organism>
<evidence type="ECO:0000256" key="7">
    <source>
        <dbReference type="ARBA" id="ARBA00023136"/>
    </source>
</evidence>
<proteinExistence type="predicted"/>
<gene>
    <name evidence="12" type="ORF">BEL07_21840</name>
</gene>
<sequence>MPSNTAAPSGTPDPEPPPPGLDVRAVLASRDVDVALAVPPGEVLAVLGPNGAGKSTALHVVAGTVAPDEGWVRIGGRTLTDTGRGIHVPTHDRRVGLLLQKALLFPHLTVAANVAFGPRSTHRLGRRSSRAVAEHWLTEVDAADLVDRSARALSGGQAQRVALARALAAEPDVLLLDEPMAGLDVAVATAMRKVLRGVLTRGRRSAVLVTHDLLDVVTLADRVVVVESGRVVEAGAATDVLSAPRSFFGARFAGVNLVAGSYRAPDTVQTAWGAAWHGEPGGDAPVSGSAAVAVFPPSAVAVYPHRPHGSPRNTVEVVIAELDSRGPAIRVRAEDQPDGAPGLAADVTADAVADLRLAPGERVWFAVKSQAVTVHGRR</sequence>
<dbReference type="InterPro" id="IPR027417">
    <property type="entry name" value="P-loop_NTPase"/>
</dbReference>
<dbReference type="EMBL" id="MCHX01000061">
    <property type="protein sequence ID" value="OFJ51591.1"/>
    <property type="molecule type" value="Genomic_DNA"/>
</dbReference>
<dbReference type="Proteomes" id="UP000178953">
    <property type="component" value="Unassembled WGS sequence"/>
</dbReference>
<dbReference type="Pfam" id="PF00005">
    <property type="entry name" value="ABC_tran"/>
    <property type="match status" value="1"/>
</dbReference>
<dbReference type="InterPro" id="IPR017871">
    <property type="entry name" value="ABC_transporter-like_CS"/>
</dbReference>
<reference evidence="12 13" key="1">
    <citation type="submission" date="2016-09" db="EMBL/GenBank/DDBJ databases">
        <title>genome sequence of Mycobacterium sp. 739 SCH.</title>
        <authorList>
            <person name="Greninger A.L."/>
            <person name="Qin X."/>
            <person name="Jerome K."/>
            <person name="Vora S."/>
            <person name="Quinn K."/>
        </authorList>
    </citation>
    <scope>NUCLEOTIDE SEQUENCE [LARGE SCALE GENOMIC DNA]</scope>
    <source>
        <strain evidence="12 13">SCH</strain>
    </source>
</reference>
<evidence type="ECO:0000256" key="5">
    <source>
        <dbReference type="ARBA" id="ARBA00022840"/>
    </source>
</evidence>
<dbReference type="RefSeq" id="WP_070355163.1">
    <property type="nucleotide sequence ID" value="NZ_CP043474.1"/>
</dbReference>
<protein>
    <submittedName>
        <fullName evidence="12">Molybdenum ABC transporter ATP-binding protein</fullName>
    </submittedName>
</protein>
<keyword evidence="4" id="KW-0547">Nucleotide-binding</keyword>
<keyword evidence="3 8" id="KW-0500">Molybdenum</keyword>
<evidence type="ECO:0000256" key="2">
    <source>
        <dbReference type="ARBA" id="ARBA00022475"/>
    </source>
</evidence>
<dbReference type="InterPro" id="IPR003439">
    <property type="entry name" value="ABC_transporter-like_ATP-bd"/>
</dbReference>
<keyword evidence="2" id="KW-1003">Cell membrane</keyword>
<dbReference type="InterPro" id="IPR050334">
    <property type="entry name" value="Molybdenum_import_ModC"/>
</dbReference>
<evidence type="ECO:0000256" key="9">
    <source>
        <dbReference type="SAM" id="MobiDB-lite"/>
    </source>
</evidence>
<evidence type="ECO:0000256" key="3">
    <source>
        <dbReference type="ARBA" id="ARBA00022505"/>
    </source>
</evidence>
<dbReference type="AlphaFoldDB" id="A0A1E8PZL4"/>
<dbReference type="SMART" id="SM00382">
    <property type="entry name" value="AAA"/>
    <property type="match status" value="1"/>
</dbReference>
<keyword evidence="13" id="KW-1185">Reference proteome</keyword>
<dbReference type="InterPro" id="IPR004606">
    <property type="entry name" value="Mop_domain"/>
</dbReference>
<dbReference type="OrthoDB" id="9112331at2"/>
<evidence type="ECO:0000313" key="12">
    <source>
        <dbReference type="EMBL" id="OFJ51591.1"/>
    </source>
</evidence>
<evidence type="ECO:0000256" key="6">
    <source>
        <dbReference type="ARBA" id="ARBA00022967"/>
    </source>
</evidence>
<feature type="region of interest" description="Disordered" evidence="9">
    <location>
        <begin position="1"/>
        <end position="20"/>
    </location>
</feature>
<dbReference type="InterPro" id="IPR003593">
    <property type="entry name" value="AAA+_ATPase"/>
</dbReference>
<dbReference type="GO" id="GO:0016887">
    <property type="term" value="F:ATP hydrolysis activity"/>
    <property type="evidence" value="ECO:0007669"/>
    <property type="project" value="InterPro"/>
</dbReference>
<evidence type="ECO:0000256" key="8">
    <source>
        <dbReference type="PROSITE-ProRule" id="PRU01213"/>
    </source>
</evidence>
<dbReference type="Gene3D" id="2.40.50.100">
    <property type="match status" value="1"/>
</dbReference>
<dbReference type="PANTHER" id="PTHR43514">
    <property type="entry name" value="ABC TRANSPORTER I FAMILY MEMBER 10"/>
    <property type="match status" value="1"/>
</dbReference>
<accession>A0A1E8PZL4</accession>
<evidence type="ECO:0000259" key="11">
    <source>
        <dbReference type="PROSITE" id="PS51866"/>
    </source>
</evidence>
<dbReference type="PANTHER" id="PTHR43514:SF1">
    <property type="entry name" value="SULFATE_THIOSULFATE IMPORT ATP-BINDING PROTEIN CYSA"/>
    <property type="match status" value="1"/>
</dbReference>
<evidence type="ECO:0000259" key="10">
    <source>
        <dbReference type="PROSITE" id="PS50893"/>
    </source>
</evidence>
<feature type="compositionally biased region" description="Pro residues" evidence="9">
    <location>
        <begin position="11"/>
        <end position="20"/>
    </location>
</feature>
<dbReference type="InterPro" id="IPR005116">
    <property type="entry name" value="Transp-assoc_OB_typ1"/>
</dbReference>
<keyword evidence="6" id="KW-1278">Translocase</keyword>
<dbReference type="InterPro" id="IPR008995">
    <property type="entry name" value="Mo/tungstate-bd_C_term_dom"/>
</dbReference>
<name>A0A1E8PZL4_9MYCO</name>
<dbReference type="Gene3D" id="3.40.50.300">
    <property type="entry name" value="P-loop containing nucleotide triphosphate hydrolases"/>
    <property type="match status" value="1"/>
</dbReference>
<feature type="domain" description="Mop" evidence="11">
    <location>
        <begin position="308"/>
        <end position="376"/>
    </location>
</feature>
<evidence type="ECO:0000313" key="13">
    <source>
        <dbReference type="Proteomes" id="UP000178953"/>
    </source>
</evidence>
<dbReference type="GO" id="GO:0015689">
    <property type="term" value="P:molybdate ion transport"/>
    <property type="evidence" value="ECO:0007669"/>
    <property type="project" value="InterPro"/>
</dbReference>
<keyword evidence="1" id="KW-0813">Transport</keyword>
<feature type="domain" description="ABC transporter" evidence="10">
    <location>
        <begin position="16"/>
        <end position="253"/>
    </location>
</feature>
<dbReference type="SUPFAM" id="SSF50331">
    <property type="entry name" value="MOP-like"/>
    <property type="match status" value="1"/>
</dbReference>
<dbReference type="GO" id="GO:0005524">
    <property type="term" value="F:ATP binding"/>
    <property type="evidence" value="ECO:0007669"/>
    <property type="project" value="UniProtKB-KW"/>
</dbReference>
<keyword evidence="5 12" id="KW-0067">ATP-binding</keyword>
<evidence type="ECO:0000256" key="4">
    <source>
        <dbReference type="ARBA" id="ARBA00022741"/>
    </source>
</evidence>
<dbReference type="PROSITE" id="PS50893">
    <property type="entry name" value="ABC_TRANSPORTER_2"/>
    <property type="match status" value="1"/>
</dbReference>
<dbReference type="Pfam" id="PF03459">
    <property type="entry name" value="TOBE"/>
    <property type="match status" value="1"/>
</dbReference>
<dbReference type="SUPFAM" id="SSF52540">
    <property type="entry name" value="P-loop containing nucleoside triphosphate hydrolases"/>
    <property type="match status" value="1"/>
</dbReference>
<dbReference type="PROSITE" id="PS51866">
    <property type="entry name" value="MOP"/>
    <property type="match status" value="1"/>
</dbReference>
<dbReference type="PROSITE" id="PS00211">
    <property type="entry name" value="ABC_TRANSPORTER_1"/>
    <property type="match status" value="1"/>
</dbReference>
<evidence type="ECO:0000256" key="1">
    <source>
        <dbReference type="ARBA" id="ARBA00022448"/>
    </source>
</evidence>
<keyword evidence="7" id="KW-0472">Membrane</keyword>
<comment type="caution">
    <text evidence="12">The sequence shown here is derived from an EMBL/GenBank/DDBJ whole genome shotgun (WGS) entry which is preliminary data.</text>
</comment>